<comment type="similarity">
    <text evidence="2">Belongs to the polysaccharide synthase family.</text>
</comment>
<name>A0A1H5Z4X9_9RHOB</name>
<keyword evidence="9" id="KW-1185">Reference proteome</keyword>
<feature type="transmembrane region" description="Helical" evidence="7">
    <location>
        <begin position="388"/>
        <end position="407"/>
    </location>
</feature>
<dbReference type="PANTHER" id="PTHR30250">
    <property type="entry name" value="PST FAMILY PREDICTED COLANIC ACID TRANSPORTER"/>
    <property type="match status" value="1"/>
</dbReference>
<evidence type="ECO:0000256" key="1">
    <source>
        <dbReference type="ARBA" id="ARBA00004651"/>
    </source>
</evidence>
<feature type="transmembrane region" description="Helical" evidence="7">
    <location>
        <begin position="360"/>
        <end position="382"/>
    </location>
</feature>
<evidence type="ECO:0000313" key="9">
    <source>
        <dbReference type="Proteomes" id="UP000236752"/>
    </source>
</evidence>
<dbReference type="RefSeq" id="WP_103910732.1">
    <property type="nucleotide sequence ID" value="NZ_FNUZ01000003.1"/>
</dbReference>
<gene>
    <name evidence="8" type="ORF">SAMN04488045_2424</name>
</gene>
<evidence type="ECO:0000256" key="7">
    <source>
        <dbReference type="SAM" id="Phobius"/>
    </source>
</evidence>
<evidence type="ECO:0000256" key="3">
    <source>
        <dbReference type="ARBA" id="ARBA00022475"/>
    </source>
</evidence>
<evidence type="ECO:0000256" key="4">
    <source>
        <dbReference type="ARBA" id="ARBA00022692"/>
    </source>
</evidence>
<feature type="transmembrane region" description="Helical" evidence="7">
    <location>
        <begin position="120"/>
        <end position="143"/>
    </location>
</feature>
<dbReference type="AlphaFoldDB" id="A0A1H5Z4X9"/>
<accession>A0A1H5Z4X9</accession>
<feature type="transmembrane region" description="Helical" evidence="7">
    <location>
        <begin position="451"/>
        <end position="473"/>
    </location>
</feature>
<dbReference type="InterPro" id="IPR050833">
    <property type="entry name" value="Poly_Biosynth_Transport"/>
</dbReference>
<feature type="transmembrane region" description="Helical" evidence="7">
    <location>
        <begin position="155"/>
        <end position="174"/>
    </location>
</feature>
<feature type="transmembrane region" description="Helical" evidence="7">
    <location>
        <begin position="419"/>
        <end position="439"/>
    </location>
</feature>
<keyword evidence="4 7" id="KW-0812">Transmembrane</keyword>
<protein>
    <submittedName>
        <fullName evidence="8">Membrane protein involved in the export of O-antigen and teichoic acid</fullName>
    </submittedName>
</protein>
<proteinExistence type="inferred from homology"/>
<keyword evidence="3" id="KW-1003">Cell membrane</keyword>
<feature type="transmembrane region" description="Helical" evidence="7">
    <location>
        <begin position="290"/>
        <end position="313"/>
    </location>
</feature>
<evidence type="ECO:0000256" key="6">
    <source>
        <dbReference type="ARBA" id="ARBA00023136"/>
    </source>
</evidence>
<dbReference type="OrthoDB" id="7494690at2"/>
<evidence type="ECO:0000256" key="5">
    <source>
        <dbReference type="ARBA" id="ARBA00022989"/>
    </source>
</evidence>
<dbReference type="GO" id="GO:0005886">
    <property type="term" value="C:plasma membrane"/>
    <property type="evidence" value="ECO:0007669"/>
    <property type="project" value="UniProtKB-SubCell"/>
</dbReference>
<feature type="transmembrane region" description="Helical" evidence="7">
    <location>
        <begin position="81"/>
        <end position="108"/>
    </location>
</feature>
<evidence type="ECO:0000256" key="2">
    <source>
        <dbReference type="ARBA" id="ARBA00007430"/>
    </source>
</evidence>
<comment type="subcellular location">
    <subcellularLocation>
        <location evidence="1">Cell membrane</location>
        <topology evidence="1">Multi-pass membrane protein</topology>
    </subcellularLocation>
</comment>
<dbReference type="Pfam" id="PF13440">
    <property type="entry name" value="Polysacc_synt_3"/>
    <property type="match status" value="1"/>
</dbReference>
<feature type="transmembrane region" description="Helical" evidence="7">
    <location>
        <begin position="50"/>
        <end position="69"/>
    </location>
</feature>
<evidence type="ECO:0000313" key="8">
    <source>
        <dbReference type="EMBL" id="SEG31398.1"/>
    </source>
</evidence>
<sequence>MSILIATAKSRALGALSLGLTVLGPASQQIASLLIALAAAAVLSVADFGTYALAIVFVEAGILLIYTGFHHFITVEDDDESVLLPTCLCLMVGISAAFGLVLFCLAPSLAVWFESPELSFLLQVLSVLQPAAAVIGWCSAVLLRKGATTTYFTGLLFSNAASVFIGVLGLLVWPSVFALLAYRVVRICIGLAVFLWAVPVKPKLGFNRSSARRAFAFARSLYAARFLGYFGNFGADLVLAAMFTTAESGLYRFANRLASASVDFVALPIKTLAQSRFGQAAREGAGLQGMFEVFVIYLAFFGGGAVATVTLLAEIAVADLFRPEYLPAATLVGYLACRSILMAIGDLTEPVFAALKKTKISVYFSLISTFLTLTAITLSAPYGVGSMVVALAIGGLVSAVVAVGLILRHTDLKIRPLLVPLFKIVVALSGFAFALGGILDSVDLGFIGQRIVAICLALFTILFAALIGALPGFGLPRGTSFKNPSLPDVPRRVVRQRSM</sequence>
<feature type="transmembrane region" description="Helical" evidence="7">
    <location>
        <begin position="221"/>
        <end position="243"/>
    </location>
</feature>
<dbReference type="Proteomes" id="UP000236752">
    <property type="component" value="Unassembled WGS sequence"/>
</dbReference>
<dbReference type="PANTHER" id="PTHR30250:SF10">
    <property type="entry name" value="LIPOPOLYSACCHARIDE BIOSYNTHESIS PROTEIN WZXC"/>
    <property type="match status" value="1"/>
</dbReference>
<reference evidence="8 9" key="1">
    <citation type="submission" date="2016-10" db="EMBL/GenBank/DDBJ databases">
        <authorList>
            <person name="de Groot N.N."/>
        </authorList>
    </citation>
    <scope>NUCLEOTIDE SEQUENCE [LARGE SCALE GENOMIC DNA]</scope>
    <source>
        <strain evidence="8 9">DSM 26915</strain>
    </source>
</reference>
<organism evidence="8 9">
    <name type="scientific">Thalassococcus halodurans</name>
    <dbReference type="NCBI Taxonomy" id="373675"/>
    <lineage>
        <taxon>Bacteria</taxon>
        <taxon>Pseudomonadati</taxon>
        <taxon>Pseudomonadota</taxon>
        <taxon>Alphaproteobacteria</taxon>
        <taxon>Rhodobacterales</taxon>
        <taxon>Roseobacteraceae</taxon>
        <taxon>Thalassococcus</taxon>
    </lineage>
</organism>
<keyword evidence="6 7" id="KW-0472">Membrane</keyword>
<dbReference type="EMBL" id="FNUZ01000003">
    <property type="protein sequence ID" value="SEG31398.1"/>
    <property type="molecule type" value="Genomic_DNA"/>
</dbReference>
<keyword evidence="5 7" id="KW-1133">Transmembrane helix</keyword>
<feature type="transmembrane region" description="Helical" evidence="7">
    <location>
        <begin position="180"/>
        <end position="200"/>
    </location>
</feature>